<keyword evidence="4" id="KW-0630">Potassium</keyword>
<dbReference type="NCBIfam" id="NF007031">
    <property type="entry name" value="PRK09496.1-2"/>
    <property type="match status" value="1"/>
</dbReference>
<dbReference type="AlphaFoldDB" id="A0A7Z0PH83"/>
<dbReference type="SUPFAM" id="SSF51735">
    <property type="entry name" value="NAD(P)-binding Rossmann-fold domains"/>
    <property type="match status" value="2"/>
</dbReference>
<evidence type="ECO:0000256" key="2">
    <source>
        <dbReference type="ARBA" id="ARBA00022448"/>
    </source>
</evidence>
<dbReference type="InterPro" id="IPR036721">
    <property type="entry name" value="RCK_C_sf"/>
</dbReference>
<dbReference type="NCBIfam" id="NF007041">
    <property type="entry name" value="PRK09496.3-4"/>
    <property type="match status" value="1"/>
</dbReference>
<evidence type="ECO:0000256" key="4">
    <source>
        <dbReference type="ARBA" id="ARBA00022958"/>
    </source>
</evidence>
<gene>
    <name evidence="9" type="primary">trkA</name>
    <name evidence="9" type="ORF">HP397_05195</name>
</gene>
<dbReference type="Pfam" id="PF02254">
    <property type="entry name" value="TrkA_N"/>
    <property type="match status" value="2"/>
</dbReference>
<dbReference type="Proteomes" id="UP000526184">
    <property type="component" value="Unassembled WGS sequence"/>
</dbReference>
<feature type="domain" description="RCK C-terminal" evidence="8">
    <location>
        <begin position="371"/>
        <end position="452"/>
    </location>
</feature>
<evidence type="ECO:0000256" key="1">
    <source>
        <dbReference type="ARBA" id="ARBA00017378"/>
    </source>
</evidence>
<comment type="caution">
    <text evidence="9">The sequence shown here is derived from an EMBL/GenBank/DDBJ whole genome shotgun (WGS) entry which is preliminary data.</text>
</comment>
<evidence type="ECO:0000256" key="3">
    <source>
        <dbReference type="ARBA" id="ARBA00022538"/>
    </source>
</evidence>
<keyword evidence="6" id="KW-0406">Ion transport</keyword>
<feature type="domain" description="RCK C-terminal" evidence="8">
    <location>
        <begin position="140"/>
        <end position="223"/>
    </location>
</feature>
<dbReference type="NCBIfam" id="NF007033">
    <property type="entry name" value="PRK09496.1-5"/>
    <property type="match status" value="1"/>
</dbReference>
<proteinExistence type="predicted"/>
<dbReference type="EMBL" id="JABMKT010000025">
    <property type="protein sequence ID" value="NYV28200.1"/>
    <property type="molecule type" value="Genomic_DNA"/>
</dbReference>
<evidence type="ECO:0000313" key="9">
    <source>
        <dbReference type="EMBL" id="NYV28200.1"/>
    </source>
</evidence>
<keyword evidence="2" id="KW-0813">Transport</keyword>
<evidence type="ECO:0000256" key="6">
    <source>
        <dbReference type="ARBA" id="ARBA00023065"/>
    </source>
</evidence>
<keyword evidence="5" id="KW-0520">NAD</keyword>
<dbReference type="Pfam" id="PF02080">
    <property type="entry name" value="TrkA_C"/>
    <property type="match status" value="2"/>
</dbReference>
<name>A0A7Z0PH83_9FUSO</name>
<feature type="domain" description="RCK N-terminal" evidence="7">
    <location>
        <begin position="228"/>
        <end position="352"/>
    </location>
</feature>
<dbReference type="InterPro" id="IPR003148">
    <property type="entry name" value="RCK_N"/>
</dbReference>
<keyword evidence="3" id="KW-0633">Potassium transport</keyword>
<evidence type="ECO:0000313" key="10">
    <source>
        <dbReference type="Proteomes" id="UP000526184"/>
    </source>
</evidence>
<dbReference type="InterPro" id="IPR036291">
    <property type="entry name" value="NAD(P)-bd_dom_sf"/>
</dbReference>
<dbReference type="InterPro" id="IPR006037">
    <property type="entry name" value="RCK_C"/>
</dbReference>
<keyword evidence="10" id="KW-1185">Reference proteome</keyword>
<dbReference type="PROSITE" id="PS51202">
    <property type="entry name" value="RCK_C"/>
    <property type="match status" value="2"/>
</dbReference>
<dbReference type="SUPFAM" id="SSF116726">
    <property type="entry name" value="TrkA C-terminal domain-like"/>
    <property type="match status" value="2"/>
</dbReference>
<dbReference type="GO" id="GO:0015079">
    <property type="term" value="F:potassium ion transmembrane transporter activity"/>
    <property type="evidence" value="ECO:0007669"/>
    <property type="project" value="InterPro"/>
</dbReference>
<dbReference type="PROSITE" id="PS51201">
    <property type="entry name" value="RCK_N"/>
    <property type="match status" value="2"/>
</dbReference>
<dbReference type="PANTHER" id="PTHR43833:SF5">
    <property type="entry name" value="TRK SYSTEM POTASSIUM UPTAKE PROTEIN TRKA"/>
    <property type="match status" value="1"/>
</dbReference>
<sequence>MKVIVVGNGKVGNSLIEQLQSEGHDITVIDKKISNLEDLNNKSDVLCINGDGINEAVLTEAGVKDSDLLIAVTSSDELNIVCCMLSKRLGVKNVVARIRGKEYAKQRDFIKRNLNIDYAINPELRTANEIANQFKFIGNFKIDTLSKGLVDVLSFRIEEGNKLIDLKLSEIYKNYSIKMLVCAVERENEVFVPSGDFKLEKGDMLHLISSNKEIPKIVGIIDSSEQITSNVVIVGGGKISYYLCNELIKMGLDIKVIDSDIHVCEELAELLPQVTIICGDATNQTLLEEEGILNTDAFVSLTGNDEINIILSLYAKTQNINKVITKVNQPTYLQLVKKIGLDNVFTPRDVITGSILKYVRSIKNKGQISADSVHRIVSNKVEALEFKINETFNYTDIPLKDLKLEKGIIIAGVVRDGQFIIADGNLSLKHFDTIIVIAIKKRITNLNDILGGN</sequence>
<evidence type="ECO:0000259" key="7">
    <source>
        <dbReference type="PROSITE" id="PS51201"/>
    </source>
</evidence>
<dbReference type="InterPro" id="IPR050721">
    <property type="entry name" value="Trk_Ktr_HKT_K-transport"/>
</dbReference>
<dbReference type="NCBIfam" id="NF007039">
    <property type="entry name" value="PRK09496.3-2"/>
    <property type="match status" value="1"/>
</dbReference>
<dbReference type="InterPro" id="IPR006036">
    <property type="entry name" value="K_uptake_TrkA"/>
</dbReference>
<dbReference type="Gene3D" id="3.30.70.1450">
    <property type="entry name" value="Regulator of K+ conductance, C-terminal domain"/>
    <property type="match status" value="2"/>
</dbReference>
<dbReference type="RefSeq" id="WP_180136240.1">
    <property type="nucleotide sequence ID" value="NZ_JABMKT010000025.1"/>
</dbReference>
<dbReference type="PANTHER" id="PTHR43833">
    <property type="entry name" value="POTASSIUM CHANNEL PROTEIN 2-RELATED-RELATED"/>
    <property type="match status" value="1"/>
</dbReference>
<protein>
    <recommendedName>
        <fullName evidence="1">Trk system potassium uptake protein TrkA</fullName>
    </recommendedName>
</protein>
<dbReference type="PRINTS" id="PR00335">
    <property type="entry name" value="KUPTAKETRKA"/>
</dbReference>
<evidence type="ECO:0000259" key="8">
    <source>
        <dbReference type="PROSITE" id="PS51202"/>
    </source>
</evidence>
<feature type="domain" description="RCK N-terminal" evidence="7">
    <location>
        <begin position="1"/>
        <end position="120"/>
    </location>
</feature>
<dbReference type="Gene3D" id="3.40.50.720">
    <property type="entry name" value="NAD(P)-binding Rossmann-like Domain"/>
    <property type="match status" value="2"/>
</dbReference>
<evidence type="ECO:0000256" key="5">
    <source>
        <dbReference type="ARBA" id="ARBA00023027"/>
    </source>
</evidence>
<dbReference type="GO" id="GO:0005886">
    <property type="term" value="C:plasma membrane"/>
    <property type="evidence" value="ECO:0007669"/>
    <property type="project" value="InterPro"/>
</dbReference>
<accession>A0A7Z0PH83</accession>
<organism evidence="9 10">
    <name type="scientific">Streptobacillus felis</name>
    <dbReference type="NCBI Taxonomy" id="1384509"/>
    <lineage>
        <taxon>Bacteria</taxon>
        <taxon>Fusobacteriati</taxon>
        <taxon>Fusobacteriota</taxon>
        <taxon>Fusobacteriia</taxon>
        <taxon>Fusobacteriales</taxon>
        <taxon>Leptotrichiaceae</taxon>
        <taxon>Streptobacillus</taxon>
    </lineage>
</organism>
<reference evidence="9 10" key="1">
    <citation type="submission" date="2020-05" db="EMBL/GenBank/DDBJ databases">
        <title>Streptobacillus felis strain LHL191014123.</title>
        <authorList>
            <person name="Fawzy A."/>
            <person name="Rau J."/>
            <person name="Risse K."/>
            <person name="Schauerte N."/>
            <person name="Geiger C."/>
            <person name="Blom J."/>
            <person name="Imirzalioglu C."/>
            <person name="Falgenhauer J."/>
            <person name="Bach A."/>
            <person name="Herden C."/>
            <person name="Eisenberg T."/>
        </authorList>
    </citation>
    <scope>NUCLEOTIDE SEQUENCE [LARGE SCALE GENOMIC DNA]</scope>
    <source>
        <strain evidence="9 10">LHL191014123</strain>
    </source>
</reference>